<accession>X0YHI7</accession>
<dbReference type="AlphaFoldDB" id="X0YHI7"/>
<evidence type="ECO:0000313" key="1">
    <source>
        <dbReference type="EMBL" id="GAG46662.1"/>
    </source>
</evidence>
<feature type="non-terminal residue" evidence="1">
    <location>
        <position position="45"/>
    </location>
</feature>
<sequence>MVLSKAKTRHHLTTRRTFTKGSVEDQILAAADRAAPKIKRAMLDG</sequence>
<gene>
    <name evidence="1" type="ORF">S01H1_78564</name>
</gene>
<proteinExistence type="predicted"/>
<name>X0YHI7_9ZZZZ</name>
<reference evidence="1" key="1">
    <citation type="journal article" date="2014" name="Front. Microbiol.">
        <title>High frequency of phylogenetically diverse reductive dehalogenase-homologous genes in deep subseafloor sedimentary metagenomes.</title>
        <authorList>
            <person name="Kawai M."/>
            <person name="Futagami T."/>
            <person name="Toyoda A."/>
            <person name="Takaki Y."/>
            <person name="Nishi S."/>
            <person name="Hori S."/>
            <person name="Arai W."/>
            <person name="Tsubouchi T."/>
            <person name="Morono Y."/>
            <person name="Uchiyama I."/>
            <person name="Ito T."/>
            <person name="Fujiyama A."/>
            <person name="Inagaki F."/>
            <person name="Takami H."/>
        </authorList>
    </citation>
    <scope>NUCLEOTIDE SEQUENCE</scope>
    <source>
        <strain evidence="1">Expedition CK06-06</strain>
    </source>
</reference>
<protein>
    <submittedName>
        <fullName evidence="1">Uncharacterized protein</fullName>
    </submittedName>
</protein>
<dbReference type="EMBL" id="BARS01052885">
    <property type="protein sequence ID" value="GAG46662.1"/>
    <property type="molecule type" value="Genomic_DNA"/>
</dbReference>
<organism evidence="1">
    <name type="scientific">marine sediment metagenome</name>
    <dbReference type="NCBI Taxonomy" id="412755"/>
    <lineage>
        <taxon>unclassified sequences</taxon>
        <taxon>metagenomes</taxon>
        <taxon>ecological metagenomes</taxon>
    </lineage>
</organism>
<comment type="caution">
    <text evidence="1">The sequence shown here is derived from an EMBL/GenBank/DDBJ whole genome shotgun (WGS) entry which is preliminary data.</text>
</comment>